<name>A0A4Y7TT97_COPMI</name>
<protein>
    <submittedName>
        <fullName evidence="1">Uncharacterized protein</fullName>
    </submittedName>
</protein>
<evidence type="ECO:0000313" key="2">
    <source>
        <dbReference type="Proteomes" id="UP000298030"/>
    </source>
</evidence>
<dbReference type="AlphaFoldDB" id="A0A4Y7TT97"/>
<evidence type="ECO:0000313" key="1">
    <source>
        <dbReference type="EMBL" id="TEB37390.1"/>
    </source>
</evidence>
<organism evidence="1 2">
    <name type="scientific">Coprinellus micaceus</name>
    <name type="common">Glistening ink-cap mushroom</name>
    <name type="synonym">Coprinus micaceus</name>
    <dbReference type="NCBI Taxonomy" id="71717"/>
    <lineage>
        <taxon>Eukaryota</taxon>
        <taxon>Fungi</taxon>
        <taxon>Dikarya</taxon>
        <taxon>Basidiomycota</taxon>
        <taxon>Agaricomycotina</taxon>
        <taxon>Agaricomycetes</taxon>
        <taxon>Agaricomycetidae</taxon>
        <taxon>Agaricales</taxon>
        <taxon>Agaricineae</taxon>
        <taxon>Psathyrellaceae</taxon>
        <taxon>Coprinellus</taxon>
    </lineage>
</organism>
<dbReference type="Proteomes" id="UP000298030">
    <property type="component" value="Unassembled WGS sequence"/>
</dbReference>
<accession>A0A4Y7TT97</accession>
<sequence>MGAYDDNVFLLVRHTGIARGDTAQNGIQQSCHGETTNGASSKYALSTLCCGTMDGTATVQFMGCDCGFQAPRLNIALWGPAIVRTTARPTGGAGRRDWNSNDEMSLDPVDAGDRWPGYMRSKWKDDIFAERLGDPWIREAWLDWCTANEPLKTWNVTFSSALGTVIQSCRTNKGVSFHEPCRNALDSLVHMAWKSSRSVDPLANGGHSICGPNGQSMSPWDGWEIQVEAWLQRHVWRTTSSIYIGTGGQVRVIIPSGTATVCGAPIETVNLLTTPQLPVGVGSPPWALDP</sequence>
<proteinExistence type="predicted"/>
<comment type="caution">
    <text evidence="1">The sequence shown here is derived from an EMBL/GenBank/DDBJ whole genome shotgun (WGS) entry which is preliminary data.</text>
</comment>
<keyword evidence="2" id="KW-1185">Reference proteome</keyword>
<gene>
    <name evidence="1" type="ORF">FA13DRAFT_903354</name>
</gene>
<dbReference type="EMBL" id="QPFP01000004">
    <property type="protein sequence ID" value="TEB37390.1"/>
    <property type="molecule type" value="Genomic_DNA"/>
</dbReference>
<reference evidence="1 2" key="1">
    <citation type="journal article" date="2019" name="Nat. Ecol. Evol.">
        <title>Megaphylogeny resolves global patterns of mushroom evolution.</title>
        <authorList>
            <person name="Varga T."/>
            <person name="Krizsan K."/>
            <person name="Foldi C."/>
            <person name="Dima B."/>
            <person name="Sanchez-Garcia M."/>
            <person name="Sanchez-Ramirez S."/>
            <person name="Szollosi G.J."/>
            <person name="Szarkandi J.G."/>
            <person name="Papp V."/>
            <person name="Albert L."/>
            <person name="Andreopoulos W."/>
            <person name="Angelini C."/>
            <person name="Antonin V."/>
            <person name="Barry K.W."/>
            <person name="Bougher N.L."/>
            <person name="Buchanan P."/>
            <person name="Buyck B."/>
            <person name="Bense V."/>
            <person name="Catcheside P."/>
            <person name="Chovatia M."/>
            <person name="Cooper J."/>
            <person name="Damon W."/>
            <person name="Desjardin D."/>
            <person name="Finy P."/>
            <person name="Geml J."/>
            <person name="Haridas S."/>
            <person name="Hughes K."/>
            <person name="Justo A."/>
            <person name="Karasinski D."/>
            <person name="Kautmanova I."/>
            <person name="Kiss B."/>
            <person name="Kocsube S."/>
            <person name="Kotiranta H."/>
            <person name="LaButti K.M."/>
            <person name="Lechner B.E."/>
            <person name="Liimatainen K."/>
            <person name="Lipzen A."/>
            <person name="Lukacs Z."/>
            <person name="Mihaltcheva S."/>
            <person name="Morgado L.N."/>
            <person name="Niskanen T."/>
            <person name="Noordeloos M.E."/>
            <person name="Ohm R.A."/>
            <person name="Ortiz-Santana B."/>
            <person name="Ovrebo C."/>
            <person name="Racz N."/>
            <person name="Riley R."/>
            <person name="Savchenko A."/>
            <person name="Shiryaev A."/>
            <person name="Soop K."/>
            <person name="Spirin V."/>
            <person name="Szebenyi C."/>
            <person name="Tomsovsky M."/>
            <person name="Tulloss R.E."/>
            <person name="Uehling J."/>
            <person name="Grigoriev I.V."/>
            <person name="Vagvolgyi C."/>
            <person name="Papp T."/>
            <person name="Martin F.M."/>
            <person name="Miettinen O."/>
            <person name="Hibbett D.S."/>
            <person name="Nagy L.G."/>
        </authorList>
    </citation>
    <scope>NUCLEOTIDE SEQUENCE [LARGE SCALE GENOMIC DNA]</scope>
    <source>
        <strain evidence="1 2">FP101781</strain>
    </source>
</reference>